<comment type="caution">
    <text evidence="1">The sequence shown here is derived from an EMBL/GenBank/DDBJ whole genome shotgun (WGS) entry which is preliminary data.</text>
</comment>
<evidence type="ECO:0008006" key="2">
    <source>
        <dbReference type="Google" id="ProtNLM"/>
    </source>
</evidence>
<reference evidence="1" key="1">
    <citation type="submission" date="2019-08" db="EMBL/GenBank/DDBJ databases">
        <authorList>
            <person name="Kucharzyk K."/>
            <person name="Murdoch R.W."/>
            <person name="Higgins S."/>
            <person name="Loffler F."/>
        </authorList>
    </citation>
    <scope>NUCLEOTIDE SEQUENCE</scope>
</reference>
<gene>
    <name evidence="1" type="ORF">SDC9_45312</name>
</gene>
<dbReference type="PANTHER" id="PTHR35810:SF1">
    <property type="entry name" value="CYTOPLASMIC PROTEIN"/>
    <property type="match status" value="1"/>
</dbReference>
<protein>
    <recommendedName>
        <fullName evidence="2">Bro-N domain-containing protein</fullName>
    </recommendedName>
</protein>
<dbReference type="AlphaFoldDB" id="A0A644W692"/>
<proteinExistence type="predicted"/>
<evidence type="ECO:0000313" key="1">
    <source>
        <dbReference type="EMBL" id="MPL99097.1"/>
    </source>
</evidence>
<sequence>MNNSEILIYQNSEGNIKIDVRLEEESVWLTQAQLCELFQKSKATISEHIKNVFEEGELDASATVRNFRTVQTKVNVFSTKKEKVSIFPVQLFQKCLFI</sequence>
<name>A0A644W692_9ZZZZ</name>
<dbReference type="EMBL" id="VSSQ01000646">
    <property type="protein sequence ID" value="MPL99097.1"/>
    <property type="molecule type" value="Genomic_DNA"/>
</dbReference>
<accession>A0A644W692</accession>
<organism evidence="1">
    <name type="scientific">bioreactor metagenome</name>
    <dbReference type="NCBI Taxonomy" id="1076179"/>
    <lineage>
        <taxon>unclassified sequences</taxon>
        <taxon>metagenomes</taxon>
        <taxon>ecological metagenomes</taxon>
    </lineage>
</organism>
<dbReference type="PANTHER" id="PTHR35810">
    <property type="entry name" value="CYTOPLASMIC PROTEIN-RELATED"/>
    <property type="match status" value="1"/>
</dbReference>